<dbReference type="STRING" id="1121338.CLTEP_08780"/>
<gene>
    <name evidence="1" type="ORF">CLTEP_08780</name>
</gene>
<accession>A0A151B631</accession>
<dbReference type="AlphaFoldDB" id="A0A151B631"/>
<protein>
    <submittedName>
        <fullName evidence="1">Uncharacterized protein</fullName>
    </submittedName>
</protein>
<dbReference type="EMBL" id="LTBA01000005">
    <property type="protein sequence ID" value="KYH35253.1"/>
    <property type="molecule type" value="Genomic_DNA"/>
</dbReference>
<evidence type="ECO:0000313" key="2">
    <source>
        <dbReference type="Proteomes" id="UP000075531"/>
    </source>
</evidence>
<evidence type="ECO:0000313" key="1">
    <source>
        <dbReference type="EMBL" id="KYH35253.1"/>
    </source>
</evidence>
<comment type="caution">
    <text evidence="1">The sequence shown here is derived from an EMBL/GenBank/DDBJ whole genome shotgun (WGS) entry which is preliminary data.</text>
</comment>
<reference evidence="1 2" key="1">
    <citation type="submission" date="2016-02" db="EMBL/GenBank/DDBJ databases">
        <title>Genome sequence of Clostridium tepidiprofundi DSM 19306.</title>
        <authorList>
            <person name="Poehlein A."/>
            <person name="Daniel R."/>
        </authorList>
    </citation>
    <scope>NUCLEOTIDE SEQUENCE [LARGE SCALE GENOMIC DNA]</scope>
    <source>
        <strain evidence="1 2">DSM 19306</strain>
    </source>
</reference>
<proteinExistence type="predicted"/>
<dbReference type="Proteomes" id="UP000075531">
    <property type="component" value="Unassembled WGS sequence"/>
</dbReference>
<sequence>MAKELCLSYYVRAFKGYVKQRGCNICFIELGIEYYTGLENY</sequence>
<keyword evidence="2" id="KW-1185">Reference proteome</keyword>
<name>A0A151B631_9CLOT</name>
<organism evidence="1 2">
    <name type="scientific">Clostridium tepidiprofundi DSM 19306</name>
    <dbReference type="NCBI Taxonomy" id="1121338"/>
    <lineage>
        <taxon>Bacteria</taxon>
        <taxon>Bacillati</taxon>
        <taxon>Bacillota</taxon>
        <taxon>Clostridia</taxon>
        <taxon>Eubacteriales</taxon>
        <taxon>Clostridiaceae</taxon>
        <taxon>Clostridium</taxon>
    </lineage>
</organism>